<comment type="caution">
    <text evidence="2">The sequence shown here is derived from an EMBL/GenBank/DDBJ whole genome shotgun (WGS) entry which is preliminary data.</text>
</comment>
<evidence type="ECO:0000259" key="1">
    <source>
        <dbReference type="Pfam" id="PF13966"/>
    </source>
</evidence>
<proteinExistence type="predicted"/>
<evidence type="ECO:0000313" key="2">
    <source>
        <dbReference type="EMBL" id="KAL0003081.1"/>
    </source>
</evidence>
<name>A0AAW2D335_9ROSI</name>
<reference evidence="2 3" key="1">
    <citation type="submission" date="2024-01" db="EMBL/GenBank/DDBJ databases">
        <title>A telomere-to-telomere, gap-free genome of sweet tea (Lithocarpus litseifolius).</title>
        <authorList>
            <person name="Zhou J."/>
        </authorList>
    </citation>
    <scope>NUCLEOTIDE SEQUENCE [LARGE SCALE GENOMIC DNA]</scope>
    <source>
        <strain evidence="2">Zhou-2022a</strain>
        <tissue evidence="2">Leaf</tissue>
    </source>
</reference>
<accession>A0AAW2D335</accession>
<gene>
    <name evidence="2" type="ORF">SO802_016862</name>
</gene>
<dbReference type="Proteomes" id="UP001459277">
    <property type="component" value="Unassembled WGS sequence"/>
</dbReference>
<feature type="domain" description="Reverse transcriptase zinc-binding" evidence="1">
    <location>
        <begin position="38"/>
        <end position="127"/>
    </location>
</feature>
<sequence length="127" mass="14403">MLYGLFNTEEAELIKTIPLSSEASEDVLLWPHSSNGQYSCKTGYRFLKMEDELSSEPQVSTNDEKYLWNGVWSMQVPPKVKTLLWCACCEALPTKSALFRRTISTDSLCARCQAHSEDSMHALWSCT</sequence>
<keyword evidence="3" id="KW-1185">Reference proteome</keyword>
<dbReference type="EMBL" id="JAZDWU010000005">
    <property type="protein sequence ID" value="KAL0003081.1"/>
    <property type="molecule type" value="Genomic_DNA"/>
</dbReference>
<dbReference type="InterPro" id="IPR026960">
    <property type="entry name" value="RVT-Znf"/>
</dbReference>
<protein>
    <recommendedName>
        <fullName evidence="1">Reverse transcriptase zinc-binding domain-containing protein</fullName>
    </recommendedName>
</protein>
<evidence type="ECO:0000313" key="3">
    <source>
        <dbReference type="Proteomes" id="UP001459277"/>
    </source>
</evidence>
<dbReference type="AlphaFoldDB" id="A0AAW2D335"/>
<organism evidence="2 3">
    <name type="scientific">Lithocarpus litseifolius</name>
    <dbReference type="NCBI Taxonomy" id="425828"/>
    <lineage>
        <taxon>Eukaryota</taxon>
        <taxon>Viridiplantae</taxon>
        <taxon>Streptophyta</taxon>
        <taxon>Embryophyta</taxon>
        <taxon>Tracheophyta</taxon>
        <taxon>Spermatophyta</taxon>
        <taxon>Magnoliopsida</taxon>
        <taxon>eudicotyledons</taxon>
        <taxon>Gunneridae</taxon>
        <taxon>Pentapetalae</taxon>
        <taxon>rosids</taxon>
        <taxon>fabids</taxon>
        <taxon>Fagales</taxon>
        <taxon>Fagaceae</taxon>
        <taxon>Lithocarpus</taxon>
    </lineage>
</organism>
<dbReference type="Pfam" id="PF13966">
    <property type="entry name" value="zf-RVT"/>
    <property type="match status" value="1"/>
</dbReference>